<dbReference type="EMBL" id="CP002581">
    <property type="protein sequence ID" value="AJK49999.1"/>
    <property type="molecule type" value="Genomic_DNA"/>
</dbReference>
<reference evidence="2 3" key="2">
    <citation type="journal article" date="2016" name="Appl. Microbiol. Biotechnol.">
        <title>Mutations improving production and secretion of extracellular lipase by Burkholderia glumae PG1.</title>
        <authorList>
            <person name="Knapp A."/>
            <person name="Voget S."/>
            <person name="Gao R."/>
            <person name="Zaburannyi N."/>
            <person name="Krysciak D."/>
            <person name="Breuer M."/>
            <person name="Hauer B."/>
            <person name="Streit W.R."/>
            <person name="Muller R."/>
            <person name="Daniel R."/>
            <person name="Jaeger K.E."/>
        </authorList>
    </citation>
    <scope>NUCLEOTIDE SEQUENCE [LARGE SCALE GENOMIC DNA]</scope>
    <source>
        <strain evidence="2 3">PG1</strain>
    </source>
</reference>
<accession>A0A0B6S6D7</accession>
<dbReference type="InterPro" id="IPR031807">
    <property type="entry name" value="HicB-like"/>
</dbReference>
<reference evidence="3" key="1">
    <citation type="submission" date="2011-03" db="EMBL/GenBank/DDBJ databases">
        <authorList>
            <person name="Voget S."/>
            <person name="Streit W.R."/>
            <person name="Jaeger K.E."/>
            <person name="Daniel R."/>
        </authorList>
    </citation>
    <scope>NUCLEOTIDE SEQUENCE [LARGE SCALE GENOMIC DNA]</scope>
    <source>
        <strain evidence="3">PG1</strain>
    </source>
</reference>
<keyword evidence="3" id="KW-1185">Reference proteome</keyword>
<dbReference type="KEGG" id="bgp:BGL_2c19330"/>
<dbReference type="Pfam" id="PF15919">
    <property type="entry name" value="HicB_lk_antitox"/>
    <property type="match status" value="1"/>
</dbReference>
<evidence type="ECO:0000259" key="1">
    <source>
        <dbReference type="Pfam" id="PF15919"/>
    </source>
</evidence>
<feature type="domain" description="HicB-like antitoxin of toxin-antitoxin system" evidence="1">
    <location>
        <begin position="16"/>
        <end position="129"/>
    </location>
</feature>
<sequence length="164" mass="17820">MHDAFHGTRIRTKVEYPIYITRRGISRYRGALPDFPAVEAEGGSYAELDASALQQIVARHDGQARLVPPPTVDMSILQASGLDTGQGIWRFIEIDLGRVSSTVLLVALSLPRQLVRDIDRMASELGITRDLTVSLLCEHGAGHPARGAGPDRLAPAALPEFPIM</sequence>
<evidence type="ECO:0000313" key="3">
    <source>
        <dbReference type="Proteomes" id="UP000031838"/>
    </source>
</evidence>
<dbReference type="AlphaFoldDB" id="A0A0B6S6D7"/>
<dbReference type="HOGENOM" id="CLU_114047_1_0_4"/>
<evidence type="ECO:0000313" key="2">
    <source>
        <dbReference type="EMBL" id="AJK49999.1"/>
    </source>
</evidence>
<protein>
    <recommendedName>
        <fullName evidence="1">HicB-like antitoxin of toxin-antitoxin system domain-containing protein</fullName>
    </recommendedName>
</protein>
<name>A0A0B6S6D7_BURPL</name>
<organism evidence="2 3">
    <name type="scientific">Burkholderia plantarii</name>
    <dbReference type="NCBI Taxonomy" id="41899"/>
    <lineage>
        <taxon>Bacteria</taxon>
        <taxon>Pseudomonadati</taxon>
        <taxon>Pseudomonadota</taxon>
        <taxon>Betaproteobacteria</taxon>
        <taxon>Burkholderiales</taxon>
        <taxon>Burkholderiaceae</taxon>
        <taxon>Burkholderia</taxon>
    </lineage>
</organism>
<gene>
    <name evidence="2" type="ORF">BGL_2c19330</name>
</gene>
<proteinExistence type="predicted"/>
<dbReference type="Proteomes" id="UP000031838">
    <property type="component" value="Chromosome 2"/>
</dbReference>